<gene>
    <name evidence="3" type="ORF">A8135_06535</name>
    <name evidence="2" type="ORF">Ljam_1787</name>
</gene>
<evidence type="ECO:0000313" key="4">
    <source>
        <dbReference type="Proteomes" id="UP000054715"/>
    </source>
</evidence>
<feature type="transmembrane region" description="Helical" evidence="1">
    <location>
        <begin position="28"/>
        <end position="47"/>
    </location>
</feature>
<dbReference type="Proteomes" id="UP000054715">
    <property type="component" value="Unassembled WGS sequence"/>
</dbReference>
<dbReference type="Pfam" id="PF14316">
    <property type="entry name" value="DUF4381"/>
    <property type="match status" value="1"/>
</dbReference>
<evidence type="ECO:0000313" key="2">
    <source>
        <dbReference type="EMBL" id="KTD07592.1"/>
    </source>
</evidence>
<keyword evidence="1" id="KW-1133">Transmembrane helix</keyword>
<comment type="caution">
    <text evidence="2">The sequence shown here is derived from an EMBL/GenBank/DDBJ whole genome shotgun (WGS) entry which is preliminary data.</text>
</comment>
<keyword evidence="1" id="KW-0812">Transmembrane</keyword>
<dbReference type="EMBL" id="LNYG01000013">
    <property type="protein sequence ID" value="KTD07592.1"/>
    <property type="molecule type" value="Genomic_DNA"/>
</dbReference>
<keyword evidence="1" id="KW-0472">Membrane</keyword>
<reference evidence="3 5" key="2">
    <citation type="submission" date="2016-05" db="EMBL/GenBank/DDBJ databases">
        <authorList>
            <person name="Prochazka B."/>
            <person name="Indra A."/>
            <person name="Hasenberger P."/>
            <person name="Blaschitz M."/>
            <person name="Wagner L."/>
            <person name="Wewalka G."/>
            <person name="Sorschag S."/>
            <person name="Schmid D."/>
            <person name="Ruppitsch W."/>
        </authorList>
    </citation>
    <scope>NUCLEOTIDE SEQUENCE [LARGE SCALE GENOMIC DNA]</scope>
    <source>
        <strain evidence="3 5">974010_12</strain>
    </source>
</reference>
<dbReference type="RefSeq" id="WP_058449699.1">
    <property type="nucleotide sequence ID" value="NZ_CAAAJF010000002.1"/>
</dbReference>
<keyword evidence="5" id="KW-1185">Reference proteome</keyword>
<dbReference type="OrthoDB" id="283083at2"/>
<name>A0A0W0UIA0_9GAMM</name>
<evidence type="ECO:0000256" key="1">
    <source>
        <dbReference type="SAM" id="Phobius"/>
    </source>
</evidence>
<evidence type="ECO:0000313" key="3">
    <source>
        <dbReference type="EMBL" id="OCH99340.1"/>
    </source>
</evidence>
<evidence type="ECO:0008006" key="6">
    <source>
        <dbReference type="Google" id="ProtNLM"/>
    </source>
</evidence>
<dbReference type="Proteomes" id="UP000093336">
    <property type="component" value="Unassembled WGS sequence"/>
</dbReference>
<organism evidence="2 4">
    <name type="scientific">Legionella jamestowniensis</name>
    <dbReference type="NCBI Taxonomy" id="455"/>
    <lineage>
        <taxon>Bacteria</taxon>
        <taxon>Pseudomonadati</taxon>
        <taxon>Pseudomonadota</taxon>
        <taxon>Gammaproteobacteria</taxon>
        <taxon>Legionellales</taxon>
        <taxon>Legionellaceae</taxon>
        <taxon>Legionella</taxon>
    </lineage>
</organism>
<protein>
    <recommendedName>
        <fullName evidence="6">DUF4381 domain-containing protein</fullName>
    </recommendedName>
</protein>
<dbReference type="STRING" id="455.Ljam_1787"/>
<dbReference type="AlphaFoldDB" id="A0A0W0UIA0"/>
<evidence type="ECO:0000313" key="5">
    <source>
        <dbReference type="Proteomes" id="UP000093336"/>
    </source>
</evidence>
<accession>A0A0W0UIA0</accession>
<sequence length="161" mass="18754">MADTEVLNQLRDIHLPQPVGWWPLAPGWYFLIAIGLLFLGLLLFLGYRRYQHTQAKREALRLLAVLQKEYHCAHNSQITSMKISELLRRVALVYYPRHQVAGLQGQRWIDFLNETGKSIDFNQVSPHLLQLPYQQLTEMDLNPLFNCAKAWIKQRGKPCSN</sequence>
<proteinExistence type="predicted"/>
<dbReference type="InterPro" id="IPR025489">
    <property type="entry name" value="DUF4381"/>
</dbReference>
<dbReference type="PATRIC" id="fig|455.5.peg.1883"/>
<reference evidence="2 4" key="1">
    <citation type="submission" date="2015-11" db="EMBL/GenBank/DDBJ databases">
        <title>Genomic analysis of 38 Legionella species identifies large and diverse effector repertoires.</title>
        <authorList>
            <person name="Burstein D."/>
            <person name="Amaro F."/>
            <person name="Zusman T."/>
            <person name="Lifshitz Z."/>
            <person name="Cohen O."/>
            <person name="Gilbert J.A."/>
            <person name="Pupko T."/>
            <person name="Shuman H.A."/>
            <person name="Segal G."/>
        </authorList>
    </citation>
    <scope>NUCLEOTIDE SEQUENCE [LARGE SCALE GENOMIC DNA]</scope>
    <source>
        <strain evidence="2 4">JA-26-G1-E2</strain>
    </source>
</reference>
<dbReference type="EMBL" id="LYOZ01000001">
    <property type="protein sequence ID" value="OCH99340.1"/>
    <property type="molecule type" value="Genomic_DNA"/>
</dbReference>